<sequence length="355" mass="39123">MQSLADMLPGTYDNKHGMPTGFGITPIALPNGNIYSFPDYMGNSKAEVVRYNIEARGNWVKKGALPVPAGARAANVVELNESKAYLSMQGIGMVRVFNPTTMTKIKDIDLNSLKHEGTNVSPSTMIIRDGKLYVGLNQMNAQWMPNDKSIELAMIDTKTDELQKHIVNKTLGLSFATRPVDANSIFMDENKDIYINCIGSFGFIPDYPGGIARIKNGTDKIDPDYCIRFDKTEIGGLNGLKGEFLSTILYGGNGKLYAYANVYAMDPNAMTNPYVCLSNVPVVIDLARKTVERIEGMEISNPQGIAIGKYKDLIVFGSANKKANGFYTYRPETKEVKGPVMQVKGNPSLFYSYVR</sequence>
<dbReference type="PATRIC" id="fig|28128.5.peg.3065"/>
<protein>
    <submittedName>
        <fullName evidence="1">Uncharacterized protein</fullName>
    </submittedName>
</protein>
<proteinExistence type="predicted"/>
<organism evidence="1 2">
    <name type="scientific">Prevotella corporis</name>
    <dbReference type="NCBI Taxonomy" id="28128"/>
    <lineage>
        <taxon>Bacteria</taxon>
        <taxon>Pseudomonadati</taxon>
        <taxon>Bacteroidota</taxon>
        <taxon>Bacteroidia</taxon>
        <taxon>Bacteroidales</taxon>
        <taxon>Prevotellaceae</taxon>
        <taxon>Prevotella</taxon>
    </lineage>
</organism>
<dbReference type="Proteomes" id="UP000070533">
    <property type="component" value="Unassembled WGS sequence"/>
</dbReference>
<gene>
    <name evidence="1" type="ORF">HMPREF3226_02974</name>
</gene>
<dbReference type="STRING" id="28128.HMPREF3226_02974"/>
<accession>A0A133PR59</accession>
<reference evidence="2" key="1">
    <citation type="submission" date="2016-01" db="EMBL/GenBank/DDBJ databases">
        <authorList>
            <person name="Mitreva M."/>
            <person name="Pepin K.H."/>
            <person name="Mihindukulasuriya K.A."/>
            <person name="Fulton R."/>
            <person name="Fronick C."/>
            <person name="O'Laughlin M."/>
            <person name="Miner T."/>
            <person name="Herter B."/>
            <person name="Rosa B.A."/>
            <person name="Cordes M."/>
            <person name="Tomlinson C."/>
            <person name="Wollam A."/>
            <person name="Palsikar V.B."/>
            <person name="Mardis E.R."/>
            <person name="Wilson R.K."/>
        </authorList>
    </citation>
    <scope>NUCLEOTIDE SEQUENCE [LARGE SCALE GENOMIC DNA]</scope>
    <source>
        <strain evidence="2">MJR7716</strain>
    </source>
</reference>
<keyword evidence="2" id="KW-1185">Reference proteome</keyword>
<evidence type="ECO:0000313" key="2">
    <source>
        <dbReference type="Proteomes" id="UP000070533"/>
    </source>
</evidence>
<dbReference type="eggNOG" id="COG3391">
    <property type="taxonomic scope" value="Bacteria"/>
</dbReference>
<comment type="caution">
    <text evidence="1">The sequence shown here is derived from an EMBL/GenBank/DDBJ whole genome shotgun (WGS) entry which is preliminary data.</text>
</comment>
<evidence type="ECO:0000313" key="1">
    <source>
        <dbReference type="EMBL" id="KXA31214.1"/>
    </source>
</evidence>
<dbReference type="Gene3D" id="2.130.10.10">
    <property type="entry name" value="YVTN repeat-like/Quinoprotein amine dehydrogenase"/>
    <property type="match status" value="1"/>
</dbReference>
<dbReference type="AlphaFoldDB" id="A0A133PR59"/>
<dbReference type="EMBL" id="LRQG01000284">
    <property type="protein sequence ID" value="KXA31214.1"/>
    <property type="molecule type" value="Genomic_DNA"/>
</dbReference>
<dbReference type="InterPro" id="IPR015943">
    <property type="entry name" value="WD40/YVTN_repeat-like_dom_sf"/>
</dbReference>
<name>A0A133PR59_9BACT</name>